<evidence type="ECO:0000256" key="2">
    <source>
        <dbReference type="ARBA" id="ARBA00022598"/>
    </source>
</evidence>
<dbReference type="Pfam" id="PF13193">
    <property type="entry name" value="AMP-binding_C"/>
    <property type="match status" value="1"/>
</dbReference>
<dbReference type="RefSeq" id="WP_007183939.1">
    <property type="nucleotide sequence ID" value="NZ_AKGD01000001.1"/>
</dbReference>
<sequence>MVTLGHIIERNERLFPERPALVFQDRSGDRRSTHAQFAQRARRLASALERRGLRRQDRFSVLAMNCAEYVEAYAAAEWAGFLINTVNFRLAAAEIAWVVRDAAPKLLIFEEQYTEVVASLREQFDSVERYVCIGEAPAWAENFEALIESGDVNGSSFRSQADDYLCLMYTSGTTGKPKGVVHRQSSCLRIAEVLSSELGFNSDCRLLAIAPMFHMGARTLAQSSYFRGGCIVLHRGFDAQDVNRCFERERITAVHLVPTMVQSILDAPNFGQHDVSSLEMLMYAAAPMPVPLLRRTVEAFGPITVNGYGQTEVNGISFLHPHQHVLDGDDRQMRRLASVGQAHWQCELRIVDEAGNELPRGQIGEVCARSQTAMAGYWNNTRATIETLRDGWVHTGDLGYLDDEDYLFLVDRKKDMIISGGENVYSREVEEALVAHEAVLEAAVIGVPDSRWGEAVNAVVVLKHGCTLEAETLIAFCKTRIASYKCPKSVAFVAELPRLNTGKINKVELRMQFSPQH</sequence>
<gene>
    <name evidence="5" type="ORF">WQQ_09830</name>
</gene>
<dbReference type="GO" id="GO:0031956">
    <property type="term" value="F:medium-chain fatty acid-CoA ligase activity"/>
    <property type="evidence" value="ECO:0007669"/>
    <property type="project" value="TreeGrafter"/>
</dbReference>
<feature type="domain" description="AMP-binding enzyme C-terminal" evidence="4">
    <location>
        <begin position="428"/>
        <end position="503"/>
    </location>
</feature>
<evidence type="ECO:0000313" key="5">
    <source>
        <dbReference type="EMBL" id="EIT70846.1"/>
    </source>
</evidence>
<dbReference type="Gene3D" id="3.30.300.30">
    <property type="match status" value="1"/>
</dbReference>
<evidence type="ECO:0000256" key="1">
    <source>
        <dbReference type="ARBA" id="ARBA00006432"/>
    </source>
</evidence>
<dbReference type="InterPro" id="IPR025110">
    <property type="entry name" value="AMP-bd_C"/>
</dbReference>
<dbReference type="PANTHER" id="PTHR43201">
    <property type="entry name" value="ACYL-COA SYNTHETASE"/>
    <property type="match status" value="1"/>
</dbReference>
<proteinExistence type="inferred from homology"/>
<dbReference type="PANTHER" id="PTHR43201:SF5">
    <property type="entry name" value="MEDIUM-CHAIN ACYL-COA LIGASE ACSF2, MITOCHONDRIAL"/>
    <property type="match status" value="1"/>
</dbReference>
<feature type="domain" description="AMP-dependent synthetase/ligase" evidence="3">
    <location>
        <begin position="9"/>
        <end position="378"/>
    </location>
</feature>
<accession>I8I3Y7</accession>
<evidence type="ECO:0000259" key="4">
    <source>
        <dbReference type="Pfam" id="PF13193"/>
    </source>
</evidence>
<dbReference type="InterPro" id="IPR000873">
    <property type="entry name" value="AMP-dep_synth/lig_dom"/>
</dbReference>
<dbReference type="InterPro" id="IPR045851">
    <property type="entry name" value="AMP-bd_C_sf"/>
</dbReference>
<dbReference type="GO" id="GO:0006631">
    <property type="term" value="P:fatty acid metabolic process"/>
    <property type="evidence" value="ECO:0007669"/>
    <property type="project" value="TreeGrafter"/>
</dbReference>
<dbReference type="OrthoDB" id="9047442at2"/>
<dbReference type="InterPro" id="IPR020845">
    <property type="entry name" value="AMP-binding_CS"/>
</dbReference>
<evidence type="ECO:0008006" key="7">
    <source>
        <dbReference type="Google" id="ProtNLM"/>
    </source>
</evidence>
<organism evidence="5 6">
    <name type="scientific">Hydrocarboniphaga effusa AP103</name>
    <dbReference type="NCBI Taxonomy" id="1172194"/>
    <lineage>
        <taxon>Bacteria</taxon>
        <taxon>Pseudomonadati</taxon>
        <taxon>Pseudomonadota</taxon>
        <taxon>Gammaproteobacteria</taxon>
        <taxon>Nevskiales</taxon>
        <taxon>Nevskiaceae</taxon>
        <taxon>Hydrocarboniphaga</taxon>
    </lineage>
</organism>
<dbReference type="Pfam" id="PF00501">
    <property type="entry name" value="AMP-binding"/>
    <property type="match status" value="1"/>
</dbReference>
<dbReference type="Gene3D" id="3.40.50.12780">
    <property type="entry name" value="N-terminal domain of ligase-like"/>
    <property type="match status" value="1"/>
</dbReference>
<keyword evidence="2" id="KW-0436">Ligase</keyword>
<dbReference type="AlphaFoldDB" id="I8I3Y7"/>
<dbReference type="InterPro" id="IPR042099">
    <property type="entry name" value="ANL_N_sf"/>
</dbReference>
<dbReference type="PATRIC" id="fig|1172194.4.peg.943"/>
<protein>
    <recommendedName>
        <fullName evidence="7">AMP-dependent synthetase and ligase</fullName>
    </recommendedName>
</protein>
<dbReference type="FunFam" id="3.30.300.30:FF:000008">
    <property type="entry name" value="2,3-dihydroxybenzoate-AMP ligase"/>
    <property type="match status" value="1"/>
</dbReference>
<dbReference type="PROSITE" id="PS00455">
    <property type="entry name" value="AMP_BINDING"/>
    <property type="match status" value="1"/>
</dbReference>
<name>I8I3Y7_9GAMM</name>
<evidence type="ECO:0000313" key="6">
    <source>
        <dbReference type="Proteomes" id="UP000003704"/>
    </source>
</evidence>
<dbReference type="NCBIfam" id="NF004837">
    <property type="entry name" value="PRK06187.1"/>
    <property type="match status" value="1"/>
</dbReference>
<comment type="caution">
    <text evidence="5">The sequence shown here is derived from an EMBL/GenBank/DDBJ whole genome shotgun (WGS) entry which is preliminary data.</text>
</comment>
<evidence type="ECO:0000259" key="3">
    <source>
        <dbReference type="Pfam" id="PF00501"/>
    </source>
</evidence>
<dbReference type="Proteomes" id="UP000003704">
    <property type="component" value="Unassembled WGS sequence"/>
</dbReference>
<comment type="similarity">
    <text evidence="1">Belongs to the ATP-dependent AMP-binding enzyme family.</text>
</comment>
<dbReference type="STRING" id="1172194.WQQ_09830"/>
<dbReference type="EMBL" id="AKGD01000001">
    <property type="protein sequence ID" value="EIT70846.1"/>
    <property type="molecule type" value="Genomic_DNA"/>
</dbReference>
<dbReference type="SUPFAM" id="SSF56801">
    <property type="entry name" value="Acetyl-CoA synthetase-like"/>
    <property type="match status" value="1"/>
</dbReference>
<reference evidence="5 6" key="1">
    <citation type="journal article" date="2012" name="J. Bacteriol.">
        <title>Genome Sequence of n-Alkane-Degrading Hydrocarboniphaga effusa Strain AP103T (ATCC BAA-332T).</title>
        <authorList>
            <person name="Chang H.K."/>
            <person name="Zylstra G.J."/>
            <person name="Chae J.C."/>
        </authorList>
    </citation>
    <scope>NUCLEOTIDE SEQUENCE [LARGE SCALE GENOMIC DNA]</scope>
    <source>
        <strain evidence="5 6">AP103</strain>
    </source>
</reference>
<keyword evidence="6" id="KW-1185">Reference proteome</keyword>